<keyword evidence="1" id="KW-0732">Signal</keyword>
<reference evidence="3 4" key="1">
    <citation type="journal article" date="2022" name="BMC Genomics">
        <title>Comparative genome analysis of mycobacteria focusing on tRNA and non-coding RNA.</title>
        <authorList>
            <person name="Behra P.R.K."/>
            <person name="Pettersson B.M.F."/>
            <person name="Ramesh M."/>
            <person name="Das S."/>
            <person name="Dasgupta S."/>
            <person name="Kirsebom L.A."/>
        </authorList>
    </citation>
    <scope>NUCLEOTIDE SEQUENCE [LARGE SCALE GENOMIC DNA]</scope>
    <source>
        <strain evidence="3 4">DSM 44078</strain>
    </source>
</reference>
<evidence type="ECO:0000313" key="4">
    <source>
        <dbReference type="Proteomes" id="UP001526201"/>
    </source>
</evidence>
<protein>
    <submittedName>
        <fullName evidence="3">DUF4185 domain-containing protein</fullName>
    </submittedName>
</protein>
<feature type="chain" id="PRO_5046468019" evidence="1">
    <location>
        <begin position="24"/>
        <end position="381"/>
    </location>
</feature>
<keyword evidence="4" id="KW-1185">Reference proteome</keyword>
<gene>
    <name evidence="3" type="ORF">H7J73_07690</name>
</gene>
<name>A0ABT3C8V0_9MYCO</name>
<dbReference type="InterPro" id="IPR025442">
    <property type="entry name" value="DUF4185"/>
</dbReference>
<proteinExistence type="predicted"/>
<feature type="signal peptide" evidence="1">
    <location>
        <begin position="1"/>
        <end position="23"/>
    </location>
</feature>
<comment type="caution">
    <text evidence="3">The sequence shown here is derived from an EMBL/GenBank/DDBJ whole genome shotgun (WGS) entry which is preliminary data.</text>
</comment>
<organism evidence="3 4">
    <name type="scientific">Mycolicibacterium komossense</name>
    <dbReference type="NCBI Taxonomy" id="1779"/>
    <lineage>
        <taxon>Bacteria</taxon>
        <taxon>Bacillati</taxon>
        <taxon>Actinomycetota</taxon>
        <taxon>Actinomycetes</taxon>
        <taxon>Mycobacteriales</taxon>
        <taxon>Mycobacteriaceae</taxon>
        <taxon>Mycolicibacterium</taxon>
    </lineage>
</organism>
<accession>A0ABT3C8V0</accession>
<evidence type="ECO:0000259" key="2">
    <source>
        <dbReference type="Pfam" id="PF13810"/>
    </source>
</evidence>
<sequence length="381" mass="40336">MRVVLAVSSISALLLSLSGPAHADPPDPAPAPILGPLAPGQVVRIGPTAGTGTPTRDYGIGATDLCEFMEFPTELLQVCGDSFAGQGVGFGGWFSPIALHVERASIADPDGVRYTGVTGVDKPLLADPTPPGSSQLPAGVVSINRQNYLLVTTTKNLVPATSRLVKADAAQGDWQTVKGSQRDAAYAGGGQSQISGYYDPIPTSDSSTGWVYIVANSFDRTGLVTLYRVAPQEFTDRTKWQGWSGLPGVDGGWRRPPTPLWGDRIGEMSVEQIDGKTVLSYFNASTGNMEMRVADDPTSLGSAPVTTVVQAYDWPDPAESLPPPDDNQLAQPYGGYISPGSTLDEVRVFVSQWNTASRDRAPYRVLQFAVNPFKPGAAPIS</sequence>
<dbReference type="EMBL" id="JACKTY010000020">
    <property type="protein sequence ID" value="MCV7225914.1"/>
    <property type="molecule type" value="Genomic_DNA"/>
</dbReference>
<feature type="domain" description="DUF4185" evidence="2">
    <location>
        <begin position="52"/>
        <end position="368"/>
    </location>
</feature>
<evidence type="ECO:0000313" key="3">
    <source>
        <dbReference type="EMBL" id="MCV7225914.1"/>
    </source>
</evidence>
<dbReference type="Pfam" id="PF13810">
    <property type="entry name" value="DUF4185"/>
    <property type="match status" value="1"/>
</dbReference>
<evidence type="ECO:0000256" key="1">
    <source>
        <dbReference type="SAM" id="SignalP"/>
    </source>
</evidence>
<dbReference type="Proteomes" id="UP001526201">
    <property type="component" value="Unassembled WGS sequence"/>
</dbReference>